<dbReference type="EMBL" id="JAENIL010000020">
    <property type="protein sequence ID" value="MBK1877593.1"/>
    <property type="molecule type" value="Genomic_DNA"/>
</dbReference>
<dbReference type="InterPro" id="IPR050742">
    <property type="entry name" value="Helicase_Restrict-Modif_Enz"/>
</dbReference>
<dbReference type="GO" id="GO:0005829">
    <property type="term" value="C:cytosol"/>
    <property type="evidence" value="ECO:0007669"/>
    <property type="project" value="TreeGrafter"/>
</dbReference>
<keyword evidence="4" id="KW-1185">Reference proteome</keyword>
<keyword evidence="3" id="KW-0067">ATP-binding</keyword>
<dbReference type="GO" id="GO:0005524">
    <property type="term" value="F:ATP binding"/>
    <property type="evidence" value="ECO:0007669"/>
    <property type="project" value="InterPro"/>
</dbReference>
<proteinExistence type="predicted"/>
<keyword evidence="3" id="KW-0547">Nucleotide-binding</keyword>
<protein>
    <submittedName>
        <fullName evidence="3">DEAD/DEAH box helicase family protein</fullName>
    </submittedName>
</protein>
<dbReference type="GO" id="GO:0004386">
    <property type="term" value="F:helicase activity"/>
    <property type="evidence" value="ECO:0007669"/>
    <property type="project" value="UniProtKB-KW"/>
</dbReference>
<dbReference type="InterPro" id="IPR039442">
    <property type="entry name" value="Mrr-like_dom"/>
</dbReference>
<name>A0A934S1Y1_9BACT</name>
<accession>A0A934S1Y1</accession>
<dbReference type="PROSITE" id="PS51192">
    <property type="entry name" value="HELICASE_ATP_BIND_1"/>
    <property type="match status" value="1"/>
</dbReference>
<dbReference type="Pfam" id="PF13156">
    <property type="entry name" value="Mrr_cat_2"/>
    <property type="match status" value="1"/>
</dbReference>
<keyword evidence="3" id="KW-0378">Hydrolase</keyword>
<dbReference type="InterPro" id="IPR027417">
    <property type="entry name" value="P-loop_NTPase"/>
</dbReference>
<dbReference type="SUPFAM" id="SSF52540">
    <property type="entry name" value="P-loop containing nucleoside triphosphate hydrolases"/>
    <property type="match status" value="1"/>
</dbReference>
<dbReference type="InterPro" id="IPR006935">
    <property type="entry name" value="Helicase/UvrB_N"/>
</dbReference>
<evidence type="ECO:0000313" key="4">
    <source>
        <dbReference type="Proteomes" id="UP000617628"/>
    </source>
</evidence>
<dbReference type="Proteomes" id="UP000617628">
    <property type="component" value="Unassembled WGS sequence"/>
</dbReference>
<dbReference type="PANTHER" id="PTHR47396">
    <property type="entry name" value="TYPE I RESTRICTION ENZYME ECOKI R PROTEIN"/>
    <property type="match status" value="1"/>
</dbReference>
<sequence length="508" mass="57278">MPSKHPWSQQFRNLKLLEAVDSFRGFERKVENLPTPQERGDAFEVFAEAYFATQKTQQAENVWPYNAIPYRILEELNLPSKDKGIDGLFEDKAGHRISYQVKFRSGRPSLTWSELSTFYGLSDSVGFKRVFTNCDKISDTAEQRSGASFIRGTDLEELTQADLQTISNWISGTPVQTKPKTPYPYQEEAIFDILGGLKTNSRGTALMACGSGKTLIALWTVEHLKPKYVLVLCPSLALIRQTLHEWCKETTLNDFSYVCVCSDKSVAESDGLVVLPSELDFPVTLHSSQVRQFIESDRDSTKFIFSTYQSSHVVMDSLPIGFSFDVAIFDEAHKTAGRSGAKFSTGLSDNNIPIDKRVFFTATPRHYDVSKRDKHGDAKKVFSMDDTDTYGPVVHKLSFSKAVSMDPPVITGYKVAISVVTQDDVDREIIRQGIVMVDGDSVQAKLVAHQLALKAAVNRYGVSVSLNREVRRRVHRKRKREHRHSPTRVSLYAYQRKDEDGPKKQATH</sequence>
<comment type="caution">
    <text evidence="3">The sequence shown here is derived from an EMBL/GenBank/DDBJ whole genome shotgun (WGS) entry which is preliminary data.</text>
</comment>
<evidence type="ECO:0000256" key="1">
    <source>
        <dbReference type="SAM" id="MobiDB-lite"/>
    </source>
</evidence>
<feature type="domain" description="Helicase ATP-binding" evidence="2">
    <location>
        <begin position="194"/>
        <end position="382"/>
    </location>
</feature>
<dbReference type="Pfam" id="PF04851">
    <property type="entry name" value="ResIII"/>
    <property type="match status" value="1"/>
</dbReference>
<reference evidence="3" key="1">
    <citation type="submission" date="2021-01" db="EMBL/GenBank/DDBJ databases">
        <title>Modified the classification status of verrucomicrobia.</title>
        <authorList>
            <person name="Feng X."/>
        </authorList>
    </citation>
    <scope>NUCLEOTIDE SEQUENCE</scope>
    <source>
        <strain evidence="3">KCTC 13126</strain>
    </source>
</reference>
<dbReference type="PANTHER" id="PTHR47396:SF1">
    <property type="entry name" value="ATP-DEPENDENT HELICASE IRC3-RELATED"/>
    <property type="match status" value="1"/>
</dbReference>
<dbReference type="RefSeq" id="WP_200355808.1">
    <property type="nucleotide sequence ID" value="NZ_JAENIL010000020.1"/>
</dbReference>
<dbReference type="InterPro" id="IPR014001">
    <property type="entry name" value="Helicase_ATP-bd"/>
</dbReference>
<dbReference type="GO" id="GO:0016787">
    <property type="term" value="F:hydrolase activity"/>
    <property type="evidence" value="ECO:0007669"/>
    <property type="project" value="InterPro"/>
</dbReference>
<dbReference type="SMART" id="SM00487">
    <property type="entry name" value="DEXDc"/>
    <property type="match status" value="1"/>
</dbReference>
<feature type="region of interest" description="Disordered" evidence="1">
    <location>
        <begin position="473"/>
        <end position="508"/>
    </location>
</feature>
<gene>
    <name evidence="3" type="ORF">JIN87_11990</name>
</gene>
<evidence type="ECO:0000313" key="3">
    <source>
        <dbReference type="EMBL" id="MBK1877593.1"/>
    </source>
</evidence>
<dbReference type="Gene3D" id="3.40.50.300">
    <property type="entry name" value="P-loop containing nucleotide triphosphate hydrolases"/>
    <property type="match status" value="1"/>
</dbReference>
<feature type="compositionally biased region" description="Basic and acidic residues" evidence="1">
    <location>
        <begin position="495"/>
        <end position="508"/>
    </location>
</feature>
<dbReference type="GO" id="GO:0003677">
    <property type="term" value="F:DNA binding"/>
    <property type="evidence" value="ECO:0007669"/>
    <property type="project" value="InterPro"/>
</dbReference>
<keyword evidence="3" id="KW-0347">Helicase</keyword>
<dbReference type="AlphaFoldDB" id="A0A934S1Y1"/>
<organism evidence="3 4">
    <name type="scientific">Pelagicoccus mobilis</name>
    <dbReference type="NCBI Taxonomy" id="415221"/>
    <lineage>
        <taxon>Bacteria</taxon>
        <taxon>Pseudomonadati</taxon>
        <taxon>Verrucomicrobiota</taxon>
        <taxon>Opitutia</taxon>
        <taxon>Puniceicoccales</taxon>
        <taxon>Pelagicoccaceae</taxon>
        <taxon>Pelagicoccus</taxon>
    </lineage>
</organism>
<feature type="compositionally biased region" description="Basic residues" evidence="1">
    <location>
        <begin position="473"/>
        <end position="486"/>
    </location>
</feature>
<evidence type="ECO:0000259" key="2">
    <source>
        <dbReference type="PROSITE" id="PS51192"/>
    </source>
</evidence>